<organism evidence="1 2">
    <name type="scientific">Rickenella mellea</name>
    <dbReference type="NCBI Taxonomy" id="50990"/>
    <lineage>
        <taxon>Eukaryota</taxon>
        <taxon>Fungi</taxon>
        <taxon>Dikarya</taxon>
        <taxon>Basidiomycota</taxon>
        <taxon>Agaricomycotina</taxon>
        <taxon>Agaricomycetes</taxon>
        <taxon>Hymenochaetales</taxon>
        <taxon>Rickenellaceae</taxon>
        <taxon>Rickenella</taxon>
    </lineage>
</organism>
<keyword evidence="2" id="KW-1185">Reference proteome</keyword>
<evidence type="ECO:0008006" key="3">
    <source>
        <dbReference type="Google" id="ProtNLM"/>
    </source>
</evidence>
<dbReference type="AlphaFoldDB" id="A0A4Y7PSW7"/>
<dbReference type="Gene3D" id="2.80.10.50">
    <property type="match status" value="1"/>
</dbReference>
<sequence>MAAYSNIDCEIGLLKTGTYIITNARSRNHPALLSNNKVVQKAMTQSDNDFVKQMLWKVTAIDNGRYTIQSMASGTSLPYVVTNNHECEPGKANEITTWLSTQEWNIIETSNHGRYIIQHVDAVELWWAISKPHIGEAVLLLKEAPTNPRNQWEFCPHELPFFTTDLLGESKPNFQYFNDADEGMVII</sequence>
<dbReference type="SUPFAM" id="SSF50370">
    <property type="entry name" value="Ricin B-like lectins"/>
    <property type="match status" value="1"/>
</dbReference>
<name>A0A4Y7PSW7_9AGAM</name>
<evidence type="ECO:0000313" key="2">
    <source>
        <dbReference type="Proteomes" id="UP000294933"/>
    </source>
</evidence>
<evidence type="ECO:0000313" key="1">
    <source>
        <dbReference type="EMBL" id="TDL18146.1"/>
    </source>
</evidence>
<dbReference type="VEuPathDB" id="FungiDB:BD410DRAFT_806823"/>
<dbReference type="Proteomes" id="UP000294933">
    <property type="component" value="Unassembled WGS sequence"/>
</dbReference>
<accession>A0A4Y7PSW7</accession>
<proteinExistence type="predicted"/>
<dbReference type="EMBL" id="ML170212">
    <property type="protein sequence ID" value="TDL18146.1"/>
    <property type="molecule type" value="Genomic_DNA"/>
</dbReference>
<gene>
    <name evidence="1" type="ORF">BD410DRAFT_806823</name>
</gene>
<reference evidence="1 2" key="1">
    <citation type="submission" date="2018-06" db="EMBL/GenBank/DDBJ databases">
        <title>A transcriptomic atlas of mushroom development highlights an independent origin of complex multicellularity.</title>
        <authorList>
            <consortium name="DOE Joint Genome Institute"/>
            <person name="Krizsan K."/>
            <person name="Almasi E."/>
            <person name="Merenyi Z."/>
            <person name="Sahu N."/>
            <person name="Viragh M."/>
            <person name="Koszo T."/>
            <person name="Mondo S."/>
            <person name="Kiss B."/>
            <person name="Balint B."/>
            <person name="Kues U."/>
            <person name="Barry K."/>
            <person name="Hegedus J.C."/>
            <person name="Henrissat B."/>
            <person name="Johnson J."/>
            <person name="Lipzen A."/>
            <person name="Ohm R."/>
            <person name="Nagy I."/>
            <person name="Pangilinan J."/>
            <person name="Yan J."/>
            <person name="Xiong Y."/>
            <person name="Grigoriev I.V."/>
            <person name="Hibbett D.S."/>
            <person name="Nagy L.G."/>
        </authorList>
    </citation>
    <scope>NUCLEOTIDE SEQUENCE [LARGE SCALE GENOMIC DNA]</scope>
    <source>
        <strain evidence="1 2">SZMC22713</strain>
    </source>
</reference>
<dbReference type="InterPro" id="IPR035992">
    <property type="entry name" value="Ricin_B-like_lectins"/>
</dbReference>
<protein>
    <recommendedName>
        <fullName evidence="3">Ricin B lectin domain-containing protein</fullName>
    </recommendedName>
</protein>